<proteinExistence type="predicted"/>
<protein>
    <submittedName>
        <fullName evidence="1">Uncharacterized protein</fullName>
    </submittedName>
</protein>
<gene>
    <name evidence="1" type="ORF">COS76_00610</name>
</gene>
<dbReference type="AlphaFoldDB" id="A0A2M7AXX9"/>
<evidence type="ECO:0000313" key="1">
    <source>
        <dbReference type="EMBL" id="PIU75482.1"/>
    </source>
</evidence>
<name>A0A2M7AXX9_9BACT</name>
<feature type="non-terminal residue" evidence="1">
    <location>
        <position position="108"/>
    </location>
</feature>
<comment type="caution">
    <text evidence="1">The sequence shown here is derived from an EMBL/GenBank/DDBJ whole genome shotgun (WGS) entry which is preliminary data.</text>
</comment>
<dbReference type="EMBL" id="PEVY01000011">
    <property type="protein sequence ID" value="PIU75482.1"/>
    <property type="molecule type" value="Genomic_DNA"/>
</dbReference>
<accession>A0A2M7AXX9</accession>
<dbReference type="Proteomes" id="UP000228775">
    <property type="component" value="Unassembled WGS sequence"/>
</dbReference>
<sequence>MDSKINRSIVNLIDIAKKANIIGNIREDIYHYNDEPRFSSYVVDLKCMKKFSTFGFQMDTFRRYTDFSKKNCLIKLLGESIERYCLSRRPGKNLISGNYSTIKEKALD</sequence>
<reference evidence="2" key="1">
    <citation type="submission" date="2017-09" db="EMBL/GenBank/DDBJ databases">
        <title>Depth-based differentiation of microbial function through sediment-hosted aquifers and enrichment of novel symbionts in the deep terrestrial subsurface.</title>
        <authorList>
            <person name="Probst A.J."/>
            <person name="Ladd B."/>
            <person name="Jarett J.K."/>
            <person name="Geller-Mcgrath D.E."/>
            <person name="Sieber C.M.K."/>
            <person name="Emerson J.B."/>
            <person name="Anantharaman K."/>
            <person name="Thomas B.C."/>
            <person name="Malmstrom R."/>
            <person name="Stieglmeier M."/>
            <person name="Klingl A."/>
            <person name="Woyke T."/>
            <person name="Ryan C.M."/>
            <person name="Banfield J.F."/>
        </authorList>
    </citation>
    <scope>NUCLEOTIDE SEQUENCE [LARGE SCALE GENOMIC DNA]</scope>
</reference>
<organism evidence="1 2">
    <name type="scientific">Candidatus Portnoybacteria bacterium CG06_land_8_20_14_3_00_39_12</name>
    <dbReference type="NCBI Taxonomy" id="1974809"/>
    <lineage>
        <taxon>Bacteria</taxon>
        <taxon>Candidatus Portnoyibacteriota</taxon>
    </lineage>
</organism>
<evidence type="ECO:0000313" key="2">
    <source>
        <dbReference type="Proteomes" id="UP000228775"/>
    </source>
</evidence>